<keyword evidence="5" id="KW-1185">Reference proteome</keyword>
<evidence type="ECO:0000313" key="5">
    <source>
        <dbReference type="Proteomes" id="UP000654075"/>
    </source>
</evidence>
<dbReference type="Gene3D" id="1.10.238.10">
    <property type="entry name" value="EF-hand"/>
    <property type="match status" value="1"/>
</dbReference>
<comment type="caution">
    <text evidence="4">The sequence shown here is derived from an EMBL/GenBank/DDBJ whole genome shotgun (WGS) entry which is preliminary data.</text>
</comment>
<keyword evidence="1" id="KW-0106">Calcium</keyword>
<evidence type="ECO:0000313" key="4">
    <source>
        <dbReference type="EMBL" id="CAE8611376.1"/>
    </source>
</evidence>
<dbReference type="Proteomes" id="UP000654075">
    <property type="component" value="Unassembled WGS sequence"/>
</dbReference>
<name>A0A813FF22_POLGL</name>
<evidence type="ECO:0000256" key="1">
    <source>
        <dbReference type="ARBA" id="ARBA00022837"/>
    </source>
</evidence>
<dbReference type="InterPro" id="IPR002048">
    <property type="entry name" value="EF_hand_dom"/>
</dbReference>
<dbReference type="Pfam" id="PF10283">
    <property type="entry name" value="zf-CCHH"/>
    <property type="match status" value="1"/>
</dbReference>
<organism evidence="4 5">
    <name type="scientific">Polarella glacialis</name>
    <name type="common">Dinoflagellate</name>
    <dbReference type="NCBI Taxonomy" id="89957"/>
    <lineage>
        <taxon>Eukaryota</taxon>
        <taxon>Sar</taxon>
        <taxon>Alveolata</taxon>
        <taxon>Dinophyceae</taxon>
        <taxon>Suessiales</taxon>
        <taxon>Suessiaceae</taxon>
        <taxon>Polarella</taxon>
    </lineage>
</organism>
<feature type="domain" description="EF-hand" evidence="3">
    <location>
        <begin position="118"/>
        <end position="147"/>
    </location>
</feature>
<dbReference type="AlphaFoldDB" id="A0A813FF22"/>
<proteinExistence type="predicted"/>
<reference evidence="4" key="1">
    <citation type="submission" date="2021-02" db="EMBL/GenBank/DDBJ databases">
        <authorList>
            <person name="Dougan E. K."/>
            <person name="Rhodes N."/>
            <person name="Thang M."/>
            <person name="Chan C."/>
        </authorList>
    </citation>
    <scope>NUCLEOTIDE SEQUENCE</scope>
</reference>
<gene>
    <name evidence="4" type="ORF">PGLA1383_LOCUS29179</name>
</gene>
<evidence type="ECO:0000259" key="3">
    <source>
        <dbReference type="PROSITE" id="PS50222"/>
    </source>
</evidence>
<feature type="region of interest" description="Disordered" evidence="2">
    <location>
        <begin position="1"/>
        <end position="29"/>
    </location>
</feature>
<dbReference type="EMBL" id="CAJNNV010025020">
    <property type="protein sequence ID" value="CAE8611376.1"/>
    <property type="molecule type" value="Genomic_DNA"/>
</dbReference>
<dbReference type="SUPFAM" id="SSF47473">
    <property type="entry name" value="EF-hand"/>
    <property type="match status" value="1"/>
</dbReference>
<sequence length="211" mass="23189">MSKDSSSSSGPARRTSYRRCASSLSDGMGGAPRPVCKFGTNCFRRNPEHTGPTGEAHPADPDYLDACEKAGVEPEFISIRKLFVWCDRNYSGRARREDLIRVWPVLQRLGQDIGALDDAMWETLDDDGNGHINFSEFAEFTTKHKLGLPLGLDDLLGQTNDVCELVCGVYGCQCHGFAARKRRCKYGGECYQKKEDHLLGNSGTAFTGVGA</sequence>
<dbReference type="InterPro" id="IPR019406">
    <property type="entry name" value="APLF_PBZ"/>
</dbReference>
<dbReference type="PROSITE" id="PS50222">
    <property type="entry name" value="EF_HAND_2"/>
    <property type="match status" value="1"/>
</dbReference>
<dbReference type="GO" id="GO:0005509">
    <property type="term" value="F:calcium ion binding"/>
    <property type="evidence" value="ECO:0007669"/>
    <property type="project" value="InterPro"/>
</dbReference>
<dbReference type="PROSITE" id="PS00018">
    <property type="entry name" value="EF_HAND_1"/>
    <property type="match status" value="1"/>
</dbReference>
<accession>A0A813FF22</accession>
<dbReference type="InterPro" id="IPR011992">
    <property type="entry name" value="EF-hand-dom_pair"/>
</dbReference>
<dbReference type="InterPro" id="IPR018247">
    <property type="entry name" value="EF_Hand_1_Ca_BS"/>
</dbReference>
<evidence type="ECO:0000256" key="2">
    <source>
        <dbReference type="SAM" id="MobiDB-lite"/>
    </source>
</evidence>
<protein>
    <recommendedName>
        <fullName evidence="3">EF-hand domain-containing protein</fullName>
    </recommendedName>
</protein>